<evidence type="ECO:0000259" key="2">
    <source>
        <dbReference type="Pfam" id="PF16334"/>
    </source>
</evidence>
<dbReference type="Proteomes" id="UP000289455">
    <property type="component" value="Unassembled WGS sequence"/>
</dbReference>
<dbReference type="InterPro" id="IPR032515">
    <property type="entry name" value="DUF4964"/>
</dbReference>
<comment type="caution">
    <text evidence="5">The sequence shown here is derived from an EMBL/GenBank/DDBJ whole genome shotgun (WGS) entry which is preliminary data.</text>
</comment>
<name>A0A4Q1C011_9BACT</name>
<evidence type="ECO:0000259" key="4">
    <source>
        <dbReference type="Pfam" id="PF17168"/>
    </source>
</evidence>
<dbReference type="AlphaFoldDB" id="A0A4Q1C011"/>
<accession>A0A4Q1C011</accession>
<dbReference type="Pfam" id="PF17168">
    <property type="entry name" value="DUF5127"/>
    <property type="match status" value="1"/>
</dbReference>
<feature type="chain" id="PRO_5020927625" evidence="1">
    <location>
        <begin position="20"/>
        <end position="817"/>
    </location>
</feature>
<organism evidence="5 6">
    <name type="scientific">Aquirufa rosea</name>
    <dbReference type="NCBI Taxonomy" id="2509241"/>
    <lineage>
        <taxon>Bacteria</taxon>
        <taxon>Pseudomonadati</taxon>
        <taxon>Bacteroidota</taxon>
        <taxon>Cytophagia</taxon>
        <taxon>Cytophagales</taxon>
        <taxon>Flectobacillaceae</taxon>
        <taxon>Aquirufa</taxon>
    </lineage>
</organism>
<dbReference type="InterPro" id="IPR032514">
    <property type="entry name" value="GtaA_central"/>
</dbReference>
<gene>
    <name evidence="5" type="ORF">ESB04_05970</name>
</gene>
<sequence>MKSFFLFAGLVLMGHFAQAQVTKAPAYPLITHDPYFSVWSFTDQLNQSVTRHWTGSEQSLVGLLEVDGKTYQFLGALQYPSTSIVAHAENNQPIEVQYTETKPAEDWMVPHFNDVYWNKGKLPFGKGWDNKWNTAWNSKNIWVRRTFDLEDLDIDQLILQLRHDDDVEVYLNGYPVYFCENCHTKQLKEYPLTDLIKSKLKKGKNILALHCQNPVGNSWLDAGFAKQTRSSQSNLAIQNSVQISATQTSYQFSCGPVKLQVNFLSPLLASNLDLLSRPVSYISFGIQSTDNKIHKTKITFGLSTDIAKNEKAQMVDEVAGKKGNIRYLKTGLSAQKVLNKVGDDVRIDWGYAYLATNQSKHQLKTLSQAQLMNLVEGKKPSTESGSQDFLSASWEMNASKAPQQSSLMLAYDDLYAIQYFQKNLQAWWKKNFASMDDLLVKAAQEYPSILSQCKNFDKQLYQEALQAGGKEYAELCVMAYRQSLAAHKLVRGEKNEVLFPQKENFSNGSIWTVDVTYPSAPLSLRYNPKLLRGMVEPLIYYSESGQWKKPFPAHDIGTYPLANGQTYPEDMPVEEAGNMIILSAAICKAEKSNQLAKAHWPTLTRWVDFLVKDGLDPANQLCTDDFAGHLDRNANLSIKAIVGIGAYAQMARQMGLKSTADSMQNIAKKYALKWMEMADEGDHYALTFNKNNTWSQKYNLVWDKLLGLNLFPRYVYEKEMAYYLKKQNTYGLPLDSRKTYTKSDWILWTATLSDKASDFKALVHPVYQFMQESPTRVPLSDWHETTNGKQVGFQARSVVGGYFIKMLEKRWNQPNIK</sequence>
<feature type="signal peptide" evidence="1">
    <location>
        <begin position="1"/>
        <end position="19"/>
    </location>
</feature>
<feature type="domain" description="Glutaminase A N-terminal" evidence="4">
    <location>
        <begin position="246"/>
        <end position="462"/>
    </location>
</feature>
<dbReference type="RefSeq" id="WP_129026818.1">
    <property type="nucleotide sequence ID" value="NZ_SDHY01000003.1"/>
</dbReference>
<feature type="domain" description="Glutaminase A central" evidence="3">
    <location>
        <begin position="469"/>
        <end position="805"/>
    </location>
</feature>
<evidence type="ECO:0000313" key="6">
    <source>
        <dbReference type="Proteomes" id="UP000289455"/>
    </source>
</evidence>
<dbReference type="PANTHER" id="PTHR31987">
    <property type="entry name" value="GLUTAMINASE A-RELATED"/>
    <property type="match status" value="1"/>
</dbReference>
<dbReference type="InterPro" id="IPR008979">
    <property type="entry name" value="Galactose-bd-like_sf"/>
</dbReference>
<evidence type="ECO:0000259" key="3">
    <source>
        <dbReference type="Pfam" id="PF16335"/>
    </source>
</evidence>
<evidence type="ECO:0000313" key="5">
    <source>
        <dbReference type="EMBL" id="RXK49721.1"/>
    </source>
</evidence>
<dbReference type="Pfam" id="PF16334">
    <property type="entry name" value="DUF4964"/>
    <property type="match status" value="1"/>
</dbReference>
<reference evidence="5 6" key="1">
    <citation type="submission" date="2019-01" db="EMBL/GenBank/DDBJ databases">
        <title>Cytophagaceae bacterium strain CAR-16.</title>
        <authorList>
            <person name="Chen W.-M."/>
        </authorList>
    </citation>
    <scope>NUCLEOTIDE SEQUENCE [LARGE SCALE GENOMIC DNA]</scope>
    <source>
        <strain evidence="5 6">CAR-16</strain>
    </source>
</reference>
<keyword evidence="1" id="KW-0732">Signal</keyword>
<dbReference type="InterPro" id="IPR052743">
    <property type="entry name" value="Glutaminase_GtaA"/>
</dbReference>
<dbReference type="InterPro" id="IPR033433">
    <property type="entry name" value="GtaA_N"/>
</dbReference>
<dbReference type="PANTHER" id="PTHR31987:SF1">
    <property type="entry name" value="GLUTAMINASE A"/>
    <property type="match status" value="1"/>
</dbReference>
<dbReference type="Pfam" id="PF16335">
    <property type="entry name" value="GtaA_6_Hairpin"/>
    <property type="match status" value="1"/>
</dbReference>
<dbReference type="SUPFAM" id="SSF49785">
    <property type="entry name" value="Galactose-binding domain-like"/>
    <property type="match status" value="1"/>
</dbReference>
<protein>
    <submittedName>
        <fullName evidence="5">DUF4965 domain-containing protein</fullName>
    </submittedName>
</protein>
<dbReference type="Gene3D" id="2.60.120.260">
    <property type="entry name" value="Galactose-binding domain-like"/>
    <property type="match status" value="1"/>
</dbReference>
<evidence type="ECO:0000256" key="1">
    <source>
        <dbReference type="SAM" id="SignalP"/>
    </source>
</evidence>
<dbReference type="OrthoDB" id="175993at2"/>
<feature type="domain" description="DUF4964" evidence="2">
    <location>
        <begin position="20"/>
        <end position="85"/>
    </location>
</feature>
<dbReference type="EMBL" id="SDHY01000003">
    <property type="protein sequence ID" value="RXK49721.1"/>
    <property type="molecule type" value="Genomic_DNA"/>
</dbReference>
<keyword evidence="6" id="KW-1185">Reference proteome</keyword>
<proteinExistence type="predicted"/>